<organism evidence="1 2">
    <name type="scientific">Chitinophaga tropicalis</name>
    <dbReference type="NCBI Taxonomy" id="2683588"/>
    <lineage>
        <taxon>Bacteria</taxon>
        <taxon>Pseudomonadati</taxon>
        <taxon>Bacteroidota</taxon>
        <taxon>Chitinophagia</taxon>
        <taxon>Chitinophagales</taxon>
        <taxon>Chitinophagaceae</taxon>
        <taxon>Chitinophaga</taxon>
    </lineage>
</organism>
<sequence>MKYHKNILILFVLIMNLSCNKENIDMDGYTATLSVVNAIPDYNGSLKMNFTGKTIHWSDAAELNYQSSDGLFSNGALNFGISTRKDVPLVIVSSKDTLKPIFDRITDFKRGEIYSLFITGKYGSAVTILNRDVIPVYTDSLTGVRFVNLSPDNIAVTVNVAGNVDAPFIRDLPYKDISTFIPFPANRSVSNYLFEVRKATTGKLLCSYRYTNIARYKNVTLVIRGLEQGFPGMEMVRINN</sequence>
<protein>
    <recommendedName>
        <fullName evidence="3">DUF4397 domain-containing protein</fullName>
    </recommendedName>
</protein>
<evidence type="ECO:0008006" key="3">
    <source>
        <dbReference type="Google" id="ProtNLM"/>
    </source>
</evidence>
<dbReference type="Proteomes" id="UP000461730">
    <property type="component" value="Unassembled WGS sequence"/>
</dbReference>
<dbReference type="RefSeq" id="WP_157307822.1">
    <property type="nucleotide sequence ID" value="NZ_WRXN01000008.1"/>
</dbReference>
<dbReference type="EMBL" id="WRXN01000008">
    <property type="protein sequence ID" value="MVT10379.1"/>
    <property type="molecule type" value="Genomic_DNA"/>
</dbReference>
<gene>
    <name evidence="1" type="ORF">GO493_19060</name>
</gene>
<accession>A0A7K1U7Q2</accession>
<comment type="caution">
    <text evidence="1">The sequence shown here is derived from an EMBL/GenBank/DDBJ whole genome shotgun (WGS) entry which is preliminary data.</text>
</comment>
<reference evidence="1 2" key="1">
    <citation type="submission" date="2019-12" db="EMBL/GenBank/DDBJ databases">
        <title>Chitinophaga sp. strain ysch24 (GDMCC 1.1355), whole genome shotgun sequence.</title>
        <authorList>
            <person name="Zhang X."/>
        </authorList>
    </citation>
    <scope>NUCLEOTIDE SEQUENCE [LARGE SCALE GENOMIC DNA]</scope>
    <source>
        <strain evidence="2">ysch24</strain>
    </source>
</reference>
<proteinExistence type="predicted"/>
<name>A0A7K1U7Q2_9BACT</name>
<evidence type="ECO:0000313" key="1">
    <source>
        <dbReference type="EMBL" id="MVT10379.1"/>
    </source>
</evidence>
<evidence type="ECO:0000313" key="2">
    <source>
        <dbReference type="Proteomes" id="UP000461730"/>
    </source>
</evidence>
<dbReference type="AlphaFoldDB" id="A0A7K1U7Q2"/>
<keyword evidence="2" id="KW-1185">Reference proteome</keyword>